<dbReference type="EMBL" id="SZOD01000395">
    <property type="protein sequence ID" value="TKI83673.1"/>
    <property type="molecule type" value="Genomic_DNA"/>
</dbReference>
<reference evidence="1 2" key="1">
    <citation type="journal article" date="2019" name="Environ. Microbiol.">
        <title>An active ?-lactamase is a part of an orchestrated cell wall stress resistance network of Bacillus subtilis and related rhizosphere species.</title>
        <authorList>
            <person name="Bucher T."/>
            <person name="Keren-Paz A."/>
            <person name="Hausser J."/>
            <person name="Olender T."/>
            <person name="Cytryn E."/>
            <person name="Kolodkin-Gal I."/>
        </authorList>
    </citation>
    <scope>NUCLEOTIDE SEQUENCE [LARGE SCALE GENOMIC DNA]</scope>
    <source>
        <strain evidence="1 2">I186</strain>
    </source>
</reference>
<dbReference type="RefSeq" id="WP_137058121.1">
    <property type="nucleotide sequence ID" value="NZ_SZOD01000395.1"/>
</dbReference>
<dbReference type="AlphaFoldDB" id="A0A4V5TRV2"/>
<accession>A0A4V5TRV2</accession>
<evidence type="ECO:0000313" key="1">
    <source>
        <dbReference type="EMBL" id="TKI83673.1"/>
    </source>
</evidence>
<organism evidence="1 2">
    <name type="scientific">Bacillus mycoides</name>
    <dbReference type="NCBI Taxonomy" id="1405"/>
    <lineage>
        <taxon>Bacteria</taxon>
        <taxon>Bacillati</taxon>
        <taxon>Bacillota</taxon>
        <taxon>Bacilli</taxon>
        <taxon>Bacillales</taxon>
        <taxon>Bacillaceae</taxon>
        <taxon>Bacillus</taxon>
        <taxon>Bacillus cereus group</taxon>
    </lineage>
</organism>
<comment type="caution">
    <text evidence="1">The sequence shown here is derived from an EMBL/GenBank/DDBJ whole genome shotgun (WGS) entry which is preliminary data.</text>
</comment>
<name>A0A4V5TRV2_BACMY</name>
<dbReference type="Proteomes" id="UP000305524">
    <property type="component" value="Unassembled WGS sequence"/>
</dbReference>
<gene>
    <name evidence="1" type="ORF">FC701_16855</name>
</gene>
<protein>
    <submittedName>
        <fullName evidence="1">Uncharacterized protein</fullName>
    </submittedName>
</protein>
<proteinExistence type="predicted"/>
<sequence length="68" mass="7982">MEDFNEFPDVETCKKIMKALIYNASLIMTKEQLLKWENSMLYDGEVKEMINTMSSSLHSHQCTYKEGK</sequence>
<evidence type="ECO:0000313" key="2">
    <source>
        <dbReference type="Proteomes" id="UP000305524"/>
    </source>
</evidence>